<dbReference type="AlphaFoldDB" id="A0AAD7ZUA4"/>
<evidence type="ECO:0000256" key="2">
    <source>
        <dbReference type="ARBA" id="ARBA00022741"/>
    </source>
</evidence>
<evidence type="ECO:0000256" key="4">
    <source>
        <dbReference type="ARBA" id="ARBA00022806"/>
    </source>
</evidence>
<keyword evidence="10" id="KW-1185">Reference proteome</keyword>
<dbReference type="EMBL" id="JASPKZ010006841">
    <property type="protein sequence ID" value="KAJ9586785.1"/>
    <property type="molecule type" value="Genomic_DNA"/>
</dbReference>
<dbReference type="EC" id="3.6.4.13" evidence="1"/>
<dbReference type="Pfam" id="PF00270">
    <property type="entry name" value="DEAD"/>
    <property type="match status" value="1"/>
</dbReference>
<comment type="caution">
    <text evidence="9">The sequence shown here is derived from an EMBL/GenBank/DDBJ whole genome shotgun (WGS) entry which is preliminary data.</text>
</comment>
<sequence>MMTESINSNHVAALPAVNNINNQKEEVETINDDKGWKAKLKIPPKDKRVQTSDVTDTRGNDFEEFCLKRELLMGIFEKGWEKPSPIQEASIPIALSGKDVLARAKNGTGKTGAYSIPVLEQIDPKKDYIQALVIVPTRELSWDLSKRTNKNFQVIIATPGRILDLMDKSVADMQHCKILVLDEADKLLSQDFKGMLDHVISQLPKERQILLFSATFPLTVKQFMSLDFRYYEE</sequence>
<dbReference type="InterPro" id="IPR000629">
    <property type="entry name" value="RNA-helicase_DEAD-box_CS"/>
</dbReference>
<feature type="domain" description="DEAD-box RNA helicase Q" evidence="8">
    <location>
        <begin position="60"/>
        <end position="88"/>
    </location>
</feature>
<dbReference type="GO" id="GO:0010468">
    <property type="term" value="P:regulation of gene expression"/>
    <property type="evidence" value="ECO:0007669"/>
    <property type="project" value="UniProtKB-ARBA"/>
</dbReference>
<dbReference type="SMART" id="SM00487">
    <property type="entry name" value="DEXDc"/>
    <property type="match status" value="1"/>
</dbReference>
<dbReference type="InterPro" id="IPR027417">
    <property type="entry name" value="P-loop_NTPase"/>
</dbReference>
<dbReference type="InterPro" id="IPR014014">
    <property type="entry name" value="RNA_helicase_DEAD_Q_motif"/>
</dbReference>
<dbReference type="GO" id="GO:0005524">
    <property type="term" value="F:ATP binding"/>
    <property type="evidence" value="ECO:0007669"/>
    <property type="project" value="UniProtKB-KW"/>
</dbReference>
<evidence type="ECO:0000256" key="6">
    <source>
        <dbReference type="PROSITE-ProRule" id="PRU00552"/>
    </source>
</evidence>
<accession>A0AAD7ZUA4</accession>
<organism evidence="9 10">
    <name type="scientific">Diploptera punctata</name>
    <name type="common">Pacific beetle cockroach</name>
    <dbReference type="NCBI Taxonomy" id="6984"/>
    <lineage>
        <taxon>Eukaryota</taxon>
        <taxon>Metazoa</taxon>
        <taxon>Ecdysozoa</taxon>
        <taxon>Arthropoda</taxon>
        <taxon>Hexapoda</taxon>
        <taxon>Insecta</taxon>
        <taxon>Pterygota</taxon>
        <taxon>Neoptera</taxon>
        <taxon>Polyneoptera</taxon>
        <taxon>Dictyoptera</taxon>
        <taxon>Blattodea</taxon>
        <taxon>Blaberoidea</taxon>
        <taxon>Blaberidae</taxon>
        <taxon>Diplopterinae</taxon>
        <taxon>Diploptera</taxon>
    </lineage>
</organism>
<evidence type="ECO:0000256" key="1">
    <source>
        <dbReference type="ARBA" id="ARBA00012552"/>
    </source>
</evidence>
<keyword evidence="5" id="KW-0067">ATP-binding</keyword>
<feature type="non-terminal residue" evidence="9">
    <location>
        <position position="1"/>
    </location>
</feature>
<evidence type="ECO:0000259" key="7">
    <source>
        <dbReference type="PROSITE" id="PS51192"/>
    </source>
</evidence>
<evidence type="ECO:0000256" key="5">
    <source>
        <dbReference type="ARBA" id="ARBA00022840"/>
    </source>
</evidence>
<dbReference type="PROSITE" id="PS51192">
    <property type="entry name" value="HELICASE_ATP_BIND_1"/>
    <property type="match status" value="1"/>
</dbReference>
<reference evidence="9" key="1">
    <citation type="journal article" date="2023" name="IScience">
        <title>Live-bearing cockroach genome reveals convergent evolutionary mechanisms linked to viviparity in insects and beyond.</title>
        <authorList>
            <person name="Fouks B."/>
            <person name="Harrison M.C."/>
            <person name="Mikhailova A.A."/>
            <person name="Marchal E."/>
            <person name="English S."/>
            <person name="Carruthers M."/>
            <person name="Jennings E.C."/>
            <person name="Chiamaka E.L."/>
            <person name="Frigard R.A."/>
            <person name="Pippel M."/>
            <person name="Attardo G.M."/>
            <person name="Benoit J.B."/>
            <person name="Bornberg-Bauer E."/>
            <person name="Tobe S.S."/>
        </authorList>
    </citation>
    <scope>NUCLEOTIDE SEQUENCE</scope>
    <source>
        <strain evidence="9">Stay&amp;Tobe</strain>
    </source>
</reference>
<reference evidence="9" key="2">
    <citation type="submission" date="2023-05" db="EMBL/GenBank/DDBJ databases">
        <authorList>
            <person name="Fouks B."/>
        </authorList>
    </citation>
    <scope>NUCLEOTIDE SEQUENCE</scope>
    <source>
        <strain evidence="9">Stay&amp;Tobe</strain>
        <tissue evidence="9">Testes</tissue>
    </source>
</reference>
<name>A0AAD7ZUA4_DIPPU</name>
<evidence type="ECO:0000313" key="9">
    <source>
        <dbReference type="EMBL" id="KAJ9586785.1"/>
    </source>
</evidence>
<protein>
    <recommendedName>
        <fullName evidence="1">RNA helicase</fullName>
        <ecNumber evidence="1">3.6.4.13</ecNumber>
    </recommendedName>
</protein>
<dbReference type="CDD" id="cd17940">
    <property type="entry name" value="DEADc_DDX6"/>
    <property type="match status" value="1"/>
</dbReference>
<dbReference type="Proteomes" id="UP001233999">
    <property type="component" value="Unassembled WGS sequence"/>
</dbReference>
<keyword evidence="4" id="KW-0347">Helicase</keyword>
<dbReference type="PANTHER" id="PTHR47960">
    <property type="entry name" value="DEAD-BOX ATP-DEPENDENT RNA HELICASE 50"/>
    <property type="match status" value="1"/>
</dbReference>
<evidence type="ECO:0000256" key="3">
    <source>
        <dbReference type="ARBA" id="ARBA00022801"/>
    </source>
</evidence>
<dbReference type="InterPro" id="IPR011545">
    <property type="entry name" value="DEAD/DEAH_box_helicase_dom"/>
</dbReference>
<dbReference type="PROSITE" id="PS51195">
    <property type="entry name" value="Q_MOTIF"/>
    <property type="match status" value="1"/>
</dbReference>
<dbReference type="GO" id="GO:0003724">
    <property type="term" value="F:RNA helicase activity"/>
    <property type="evidence" value="ECO:0007669"/>
    <property type="project" value="UniProtKB-EC"/>
</dbReference>
<dbReference type="InterPro" id="IPR014001">
    <property type="entry name" value="Helicase_ATP-bd"/>
</dbReference>
<keyword evidence="2" id="KW-0547">Nucleotide-binding</keyword>
<dbReference type="Gene3D" id="3.40.50.300">
    <property type="entry name" value="P-loop containing nucleotide triphosphate hydrolases"/>
    <property type="match status" value="2"/>
</dbReference>
<feature type="short sequence motif" description="Q motif" evidence="6">
    <location>
        <begin position="60"/>
        <end position="88"/>
    </location>
</feature>
<dbReference type="SUPFAM" id="SSF52540">
    <property type="entry name" value="P-loop containing nucleoside triphosphate hydrolases"/>
    <property type="match status" value="1"/>
</dbReference>
<dbReference type="GO" id="GO:0003676">
    <property type="term" value="F:nucleic acid binding"/>
    <property type="evidence" value="ECO:0007669"/>
    <property type="project" value="InterPro"/>
</dbReference>
<dbReference type="PROSITE" id="PS00039">
    <property type="entry name" value="DEAD_ATP_HELICASE"/>
    <property type="match status" value="1"/>
</dbReference>
<proteinExistence type="predicted"/>
<evidence type="ECO:0000259" key="8">
    <source>
        <dbReference type="PROSITE" id="PS51195"/>
    </source>
</evidence>
<feature type="domain" description="Helicase ATP-binding" evidence="7">
    <location>
        <begin position="91"/>
        <end position="233"/>
    </location>
</feature>
<gene>
    <name evidence="9" type="ORF">L9F63_019618</name>
</gene>
<keyword evidence="3" id="KW-0378">Hydrolase</keyword>
<evidence type="ECO:0000313" key="10">
    <source>
        <dbReference type="Proteomes" id="UP001233999"/>
    </source>
</evidence>
<dbReference type="GO" id="GO:0016787">
    <property type="term" value="F:hydrolase activity"/>
    <property type="evidence" value="ECO:0007669"/>
    <property type="project" value="UniProtKB-KW"/>
</dbReference>